<dbReference type="InterPro" id="IPR057263">
    <property type="entry name" value="COR-B"/>
</dbReference>
<accession>A0A0S6VYA4</accession>
<name>A0A0S6VYA4_9BACT</name>
<dbReference type="AlphaFoldDB" id="A0A0S6VYA4"/>
<evidence type="ECO:0000313" key="5">
    <source>
        <dbReference type="Proteomes" id="UP000030700"/>
    </source>
</evidence>
<proteinExistence type="predicted"/>
<keyword evidence="1" id="KW-0677">Repeat</keyword>
<reference evidence="4" key="1">
    <citation type="journal article" date="2015" name="PeerJ">
        <title>First genomic representation of candidate bacterial phylum KSB3 points to enhanced environmental sensing as a trigger of wastewater bulking.</title>
        <authorList>
            <person name="Sekiguchi Y."/>
            <person name="Ohashi A."/>
            <person name="Parks D.H."/>
            <person name="Yamauchi T."/>
            <person name="Tyson G.W."/>
            <person name="Hugenholtz P."/>
        </authorList>
    </citation>
    <scope>NUCLEOTIDE SEQUENCE [LARGE SCALE GENOMIC DNA]</scope>
</reference>
<gene>
    <name evidence="4" type="ORF">U14_01522</name>
</gene>
<sequence length="233" mass="27701">MKKFELCYQFNDDTLLVPDLLSKDEPDFPFDEAAALRFRFEYDFLPRSVMPRFIVKMHRDILDDLRWRTGVVLRDQAFRATAVVRVDHEARAIAIAVSGERKREYFAVLRKTLRDLHASFEKLDVKEMVPLPDHPDIAIEYEELLGCEQMKMTEYTVGKLRKRYNVTELLNGIEAETERNRDELQRRLDDLQRKRRYLEQKRDEARDEIGSLDLPDDFRRELTEFLTTLPAIS</sequence>
<feature type="domain" description="C-terminal of Roc COR-B" evidence="3">
    <location>
        <begin position="35"/>
        <end position="172"/>
    </location>
</feature>
<evidence type="ECO:0000256" key="1">
    <source>
        <dbReference type="ARBA" id="ARBA00022737"/>
    </source>
</evidence>
<protein>
    <submittedName>
        <fullName evidence="4">Leucine-rich-repeat protein</fullName>
    </submittedName>
</protein>
<organism evidence="4">
    <name type="scientific">Candidatus Moduliflexus flocculans</name>
    <dbReference type="NCBI Taxonomy" id="1499966"/>
    <lineage>
        <taxon>Bacteria</taxon>
        <taxon>Candidatus Moduliflexota</taxon>
        <taxon>Candidatus Moduliflexia</taxon>
        <taxon>Candidatus Moduliflexales</taxon>
        <taxon>Candidatus Moduliflexaceae</taxon>
    </lineage>
</organism>
<dbReference type="Proteomes" id="UP000030700">
    <property type="component" value="Unassembled WGS sequence"/>
</dbReference>
<dbReference type="EMBL" id="DF820456">
    <property type="protein sequence ID" value="GAK50294.1"/>
    <property type="molecule type" value="Genomic_DNA"/>
</dbReference>
<evidence type="ECO:0000256" key="2">
    <source>
        <dbReference type="SAM" id="Coils"/>
    </source>
</evidence>
<dbReference type="STRING" id="1499966.U14_01522"/>
<evidence type="ECO:0000259" key="3">
    <source>
        <dbReference type="Pfam" id="PF25497"/>
    </source>
</evidence>
<keyword evidence="2" id="KW-0175">Coiled coil</keyword>
<feature type="coiled-coil region" evidence="2">
    <location>
        <begin position="174"/>
        <end position="208"/>
    </location>
</feature>
<evidence type="ECO:0000313" key="4">
    <source>
        <dbReference type="EMBL" id="GAK50294.1"/>
    </source>
</evidence>
<dbReference type="Pfam" id="PF25497">
    <property type="entry name" value="COR-B"/>
    <property type="match status" value="1"/>
</dbReference>
<keyword evidence="5" id="KW-1185">Reference proteome</keyword>
<dbReference type="HOGENOM" id="CLU_1188051_0_0_0"/>
<dbReference type="Gene3D" id="3.30.310.200">
    <property type="match status" value="1"/>
</dbReference>